<dbReference type="Proteomes" id="UP001612741">
    <property type="component" value="Unassembled WGS sequence"/>
</dbReference>
<dbReference type="Gene3D" id="1.10.1200.10">
    <property type="entry name" value="ACP-like"/>
    <property type="match status" value="2"/>
</dbReference>
<feature type="transmembrane region" description="Helical" evidence="9">
    <location>
        <begin position="2059"/>
        <end position="2079"/>
    </location>
</feature>
<evidence type="ECO:0000313" key="12">
    <source>
        <dbReference type="EMBL" id="MFI6504097.1"/>
    </source>
</evidence>
<dbReference type="InterPro" id="IPR045851">
    <property type="entry name" value="AMP-bd_C_sf"/>
</dbReference>
<protein>
    <submittedName>
        <fullName evidence="12">Amino acid adenylation domain-containing protein</fullName>
    </submittedName>
</protein>
<dbReference type="Gene3D" id="3.40.50.12780">
    <property type="entry name" value="N-terminal domain of ligase-like"/>
    <property type="match status" value="2"/>
</dbReference>
<dbReference type="InterPro" id="IPR020806">
    <property type="entry name" value="PKS_PP-bd"/>
</dbReference>
<evidence type="ECO:0000256" key="2">
    <source>
        <dbReference type="ARBA" id="ARBA00004651"/>
    </source>
</evidence>
<dbReference type="InterPro" id="IPR020845">
    <property type="entry name" value="AMP-binding_CS"/>
</dbReference>
<dbReference type="InterPro" id="IPR006162">
    <property type="entry name" value="Ppantetheine_attach_site"/>
</dbReference>
<dbReference type="SUPFAM" id="SSF56801">
    <property type="entry name" value="Acetyl-CoA synthetase-like"/>
    <property type="match status" value="2"/>
</dbReference>
<dbReference type="InterPro" id="IPR009081">
    <property type="entry name" value="PP-bd_ACP"/>
</dbReference>
<dbReference type="PANTHER" id="PTHR45527">
    <property type="entry name" value="NONRIBOSOMAL PEPTIDE SYNTHETASE"/>
    <property type="match status" value="1"/>
</dbReference>
<dbReference type="InterPro" id="IPR029058">
    <property type="entry name" value="AB_hydrolase_fold"/>
</dbReference>
<dbReference type="Pfam" id="PF00668">
    <property type="entry name" value="Condensation"/>
    <property type="match status" value="1"/>
</dbReference>
<dbReference type="NCBIfam" id="TIGR01733">
    <property type="entry name" value="AA-adenyl-dom"/>
    <property type="match status" value="1"/>
</dbReference>
<evidence type="ECO:0000256" key="7">
    <source>
        <dbReference type="ARBA" id="ARBA00023136"/>
    </source>
</evidence>
<keyword evidence="6 9" id="KW-1133">Transmembrane helix</keyword>
<evidence type="ECO:0000256" key="1">
    <source>
        <dbReference type="ARBA" id="ARBA00001957"/>
    </source>
</evidence>
<dbReference type="PROSITE" id="PS00455">
    <property type="entry name" value="AMP_BINDING"/>
    <property type="match status" value="2"/>
</dbReference>
<proteinExistence type="predicted"/>
<dbReference type="InterPro" id="IPR001242">
    <property type="entry name" value="Condensation_dom"/>
</dbReference>
<keyword evidence="7 9" id="KW-0472">Membrane</keyword>
<keyword evidence="3" id="KW-0596">Phosphopantetheine</keyword>
<dbReference type="InterPro" id="IPR025110">
    <property type="entry name" value="AMP-bd_C"/>
</dbReference>
<feature type="transmembrane region" description="Helical" evidence="9">
    <location>
        <begin position="2149"/>
        <end position="2168"/>
    </location>
</feature>
<evidence type="ECO:0000256" key="5">
    <source>
        <dbReference type="ARBA" id="ARBA00022692"/>
    </source>
</evidence>
<feature type="domain" description="Carrier" evidence="10">
    <location>
        <begin position="1466"/>
        <end position="1541"/>
    </location>
</feature>
<comment type="caution">
    <text evidence="12">The sequence shown here is derived from an EMBL/GenBank/DDBJ whole genome shotgun (WGS) entry which is preliminary data.</text>
</comment>
<dbReference type="PROSITE" id="PS50850">
    <property type="entry name" value="MFS"/>
    <property type="match status" value="1"/>
</dbReference>
<dbReference type="InterPro" id="IPR036259">
    <property type="entry name" value="MFS_trans_sf"/>
</dbReference>
<evidence type="ECO:0000259" key="11">
    <source>
        <dbReference type="PROSITE" id="PS50850"/>
    </source>
</evidence>
<dbReference type="Gene3D" id="3.30.559.10">
    <property type="entry name" value="Chloramphenicol acetyltransferase-like domain"/>
    <property type="match status" value="2"/>
</dbReference>
<keyword evidence="5 9" id="KW-0812">Transmembrane</keyword>
<gene>
    <name evidence="12" type="ORF">ACIBG2_42395</name>
</gene>
<dbReference type="InterPro" id="IPR036736">
    <property type="entry name" value="ACP-like_sf"/>
</dbReference>
<dbReference type="SMART" id="SM00823">
    <property type="entry name" value="PKS_PP"/>
    <property type="match status" value="2"/>
</dbReference>
<name>A0ABW7Z7E0_9ACTN</name>
<dbReference type="EMBL" id="JBITGY010000013">
    <property type="protein sequence ID" value="MFI6504097.1"/>
    <property type="molecule type" value="Genomic_DNA"/>
</dbReference>
<keyword evidence="13" id="KW-1185">Reference proteome</keyword>
<dbReference type="Pfam" id="PF00975">
    <property type="entry name" value="Thioesterase"/>
    <property type="match status" value="1"/>
</dbReference>
<dbReference type="SUPFAM" id="SSF47336">
    <property type="entry name" value="ACP-like"/>
    <property type="match status" value="1"/>
</dbReference>
<dbReference type="InterPro" id="IPR023213">
    <property type="entry name" value="CAT-like_dom_sf"/>
</dbReference>
<dbReference type="PROSITE" id="PS00012">
    <property type="entry name" value="PHOSPHOPANTETHEINE"/>
    <property type="match status" value="1"/>
</dbReference>
<dbReference type="Gene3D" id="1.20.1250.20">
    <property type="entry name" value="MFS general substrate transporter like domains"/>
    <property type="match status" value="1"/>
</dbReference>
<dbReference type="RefSeq" id="WP_397089854.1">
    <property type="nucleotide sequence ID" value="NZ_JBITGY010000013.1"/>
</dbReference>
<comment type="subcellular location">
    <subcellularLocation>
        <location evidence="2">Cell membrane</location>
        <topology evidence="2">Multi-pass membrane protein</topology>
    </subcellularLocation>
</comment>
<feature type="transmembrane region" description="Helical" evidence="9">
    <location>
        <begin position="2029"/>
        <end position="2053"/>
    </location>
</feature>
<evidence type="ECO:0000256" key="6">
    <source>
        <dbReference type="ARBA" id="ARBA00022989"/>
    </source>
</evidence>
<dbReference type="CDD" id="cd05930">
    <property type="entry name" value="A_NRPS"/>
    <property type="match status" value="2"/>
</dbReference>
<dbReference type="Pfam" id="PF00501">
    <property type="entry name" value="AMP-binding"/>
    <property type="match status" value="2"/>
</dbReference>
<dbReference type="Gene3D" id="3.40.50.1820">
    <property type="entry name" value="alpha/beta hydrolase"/>
    <property type="match status" value="1"/>
</dbReference>
<dbReference type="Gene3D" id="3.30.559.30">
    <property type="entry name" value="Nonribosomal peptide synthetase, condensation domain"/>
    <property type="match status" value="1"/>
</dbReference>
<dbReference type="Gene3D" id="3.30.300.30">
    <property type="match status" value="2"/>
</dbReference>
<feature type="transmembrane region" description="Helical" evidence="9">
    <location>
        <begin position="1819"/>
        <end position="1845"/>
    </location>
</feature>
<organism evidence="12 13">
    <name type="scientific">Nonomuraea typhae</name>
    <dbReference type="NCBI Taxonomy" id="2603600"/>
    <lineage>
        <taxon>Bacteria</taxon>
        <taxon>Bacillati</taxon>
        <taxon>Actinomycetota</taxon>
        <taxon>Actinomycetes</taxon>
        <taxon>Streptosporangiales</taxon>
        <taxon>Streptosporangiaceae</taxon>
        <taxon>Nonomuraea</taxon>
    </lineage>
</organism>
<feature type="transmembrane region" description="Helical" evidence="9">
    <location>
        <begin position="1953"/>
        <end position="1972"/>
    </location>
</feature>
<feature type="transmembrane region" description="Helical" evidence="9">
    <location>
        <begin position="1911"/>
        <end position="1932"/>
    </location>
</feature>
<dbReference type="InterPro" id="IPR010071">
    <property type="entry name" value="AA_adenyl_dom"/>
</dbReference>
<dbReference type="SUPFAM" id="SSF103473">
    <property type="entry name" value="MFS general substrate transporter"/>
    <property type="match status" value="1"/>
</dbReference>
<dbReference type="PROSITE" id="PS50075">
    <property type="entry name" value="CARRIER"/>
    <property type="match status" value="2"/>
</dbReference>
<feature type="domain" description="Major facilitator superfamily (MFS) profile" evidence="11">
    <location>
        <begin position="1818"/>
        <end position="2227"/>
    </location>
</feature>
<feature type="transmembrane region" description="Helical" evidence="9">
    <location>
        <begin position="2202"/>
        <end position="2222"/>
    </location>
</feature>
<evidence type="ECO:0000256" key="4">
    <source>
        <dbReference type="ARBA" id="ARBA00022553"/>
    </source>
</evidence>
<feature type="region of interest" description="Disordered" evidence="8">
    <location>
        <begin position="1450"/>
        <end position="1470"/>
    </location>
</feature>
<feature type="transmembrane region" description="Helical" evidence="9">
    <location>
        <begin position="2091"/>
        <end position="2109"/>
    </location>
</feature>
<dbReference type="Pfam" id="PF07690">
    <property type="entry name" value="MFS_1"/>
    <property type="match status" value="1"/>
</dbReference>
<evidence type="ECO:0000259" key="10">
    <source>
        <dbReference type="PROSITE" id="PS50075"/>
    </source>
</evidence>
<dbReference type="Pfam" id="PF00550">
    <property type="entry name" value="PP-binding"/>
    <property type="match status" value="2"/>
</dbReference>
<sequence>MCQGLIDAVAAHPPDAIAVAGGTATMTYGELYGTAAAVAGQVGEAAAAGICARRGAGTVAAMLGTLMAGAAFVPLDPDDPPERLRLMADGAAVLTPEEWRPRFEAAGLRCLPLPHRVSRFTPESHDDQAPAYVIHTSGSTGRPKGVRIHRGALGHFSAAIAGGYGLAPGDRVLQFSATSFDGCIEEIFPPLLAGATVVIRDDEMISTPAHFLERAGELALTVLHVPTAYWHELADAMARDRLRLPASVRVVSVGGEAMREDRLAAWRTLDLDPGVRLVNVYGPTETTVVATWDDAAGPRAVPGPLTIGRPLPGVLVRVEDGELLIGGPTVGLGYAGLPELTAERFLTGADGIRWYRTGDRVERLPDGRLVHLGRMDRQIKVRGFRVEAAEVEQALIALPGVRDAVVDYDRARQALVGYVLTDRAAEVDRVDTGELRAALRRVLPAHAVPSLLVPVASFPMNARGKIDLAALAARGRPAEPVTGGPVAALVAEVLGFPARPDDSLFELGLHSLAAVRLVTRLGRELGVRLTLAGLYASPTLRGLEALAGAAPAAEPAAGGASTGLTAFQRETLLADELHPGTPMNTLGLRYRVTGVADPGRIVTALRQLAKRHEALRAPDLEVEVLDREDDAARARRGRTAFDPVRGPLAAATLMPSGQDWELVFAVHHVAFDGWSAAVLAEDLALLLGGGEPPHDDAIPPHHGVVSPPADRDELAHWLPRLSGLDTELDLPADRPRPAVRSFAGARIDRALDPELLERVERAAGRAGTTVNAFVLAALQVLLHRLTGRTDVTVLAPVARRDEPGSERAVGAFINIVPLRADLSGDPGFRTVLGRATEAVVHALSHPGQPLGGLVRALGARARPDRGPLTQVMLIVVNTPAAAAFHGGAGVEHLGDTFCGWTKLDLTITLDFPPSGPVVSLEYATALFDETTVRRWLDHLLVLLAAAVDGPEIPISRLELLGADRRAEILACAGSAGAPVTGDGGVHLLIEEHVERAPQAPAVQDWSYARLSEEAWRLAGALCERGVRPGDRVGIHLPRGPEVCAAVLAVWRAGGAYVPLDPHYPAERLRRMVADSGAGALVTHADPGFGPPAVVYGEAAPAAPFTAGTGGDDAAYVLYTSGTTGLPKGVVVTHANLRHAAAMWRDAYDLEPGLAHLQAAGPSFDVFAGELLRALCTGGRLVVCPHETLLDPPALHELLRAEQVAVAELVPAVLRGLLEAPGAGGPLPALRLLAGGADKWYVHEYRRALGLARRVVNSYGVTEATIDNAYFEGDVAHLPDQAPLPIGRPYPGNRLYVLDAHREPVPFGVAGELWIGGPGVARGYHERPGLTAERFVPDPFHPGGRMYRTGDAVRLRPGGVLEFLGRLDDQIKLDGHRIELDEVESALVALPGVRQAAAAVRRGRLVGYVVGEPPADPRRALQEILPRHAIPAQTVRLAVLPLSANGKIDRKALPDPPAPEHEETFAEPSTDAERRMAALWRDVLGGGRIGAGDGFFERGGDSFSALRLVRAIERESGTRPALLEVYRRPVLRDMAALLAGEREEPAGLFHRLTPERAAARTLVCVPFSGGQAPSYEPLAGALPADWALVALQPPGRDWSRPGEPALPFHELAAACLEELRDLPGPFYLYGHCYGSALTVELARLAEEAGLPLAGVAIGGAFPAARLPGRLFDWIYRTLPVDRLISDRAVRELIRARGGDVSDATDPAEQAYVMRAIRHDDRGAEDYYATTFGAARPKLRAPLLAVVGAKDRVTELHAERYREWEEYAGHVELEVIPKAGHQFIKHQPGELAAILDAWADRPAPGPRPPADTGPRPSLRRFAAVAAGQFVSSVGSALSQLVMSLWVFRQTGEITAFSLVMAVALLPGILAGPLAGAVADRYDRRTVMLLGDLAAGLSTLAMIGLIAADRLAMPYVYLLCGITSLATAFQRPAYLAAVAQLVPKPFLGHANGFTQLGAGAGALFAPLLGAPLLAVLPLESILLIDVATFLVAVATLAFVRFPDRLFRKREEPLSRQIVHGWRYIAKRPGLRAVLSFFVVDHVLYAAGFALIVPLVLVEYGVATLGLVLTAGGVGTLLGSLVMTVWGGTPRRADGMIAFMGLNNLGLLVIGAAGHPWLLVAGMFTMGFSESLTDGHWVALVQRKVGLELQGRVLATFMTTVTVVMPLAYLVIGPLADRVFRPMLQPGGPLAAPLGDVLGLGPGRGLALVILASGVLLTAWTVRAWFTRRLRYLEDTLPDAVPDAVIEDRDTEQRRADAMLGAGRRVST</sequence>
<feature type="transmembrane region" description="Helical" evidence="9">
    <location>
        <begin position="1884"/>
        <end position="1905"/>
    </location>
</feature>
<evidence type="ECO:0000256" key="8">
    <source>
        <dbReference type="SAM" id="MobiDB-lite"/>
    </source>
</evidence>
<feature type="domain" description="Carrier" evidence="10">
    <location>
        <begin position="477"/>
        <end position="551"/>
    </location>
</feature>
<keyword evidence="4" id="KW-0597">Phosphoprotein</keyword>
<feature type="transmembrane region" description="Helical" evidence="9">
    <location>
        <begin position="1978"/>
        <end position="1996"/>
    </location>
</feature>
<dbReference type="Pfam" id="PF13193">
    <property type="entry name" value="AMP-binding_C"/>
    <property type="match status" value="1"/>
</dbReference>
<dbReference type="SUPFAM" id="SSF52777">
    <property type="entry name" value="CoA-dependent acyltransferases"/>
    <property type="match status" value="2"/>
</dbReference>
<evidence type="ECO:0000256" key="3">
    <source>
        <dbReference type="ARBA" id="ARBA00022450"/>
    </source>
</evidence>
<dbReference type="InterPro" id="IPR042099">
    <property type="entry name" value="ANL_N_sf"/>
</dbReference>
<comment type="cofactor">
    <cofactor evidence="1">
        <name>pantetheine 4'-phosphate</name>
        <dbReference type="ChEBI" id="CHEBI:47942"/>
    </cofactor>
</comment>
<evidence type="ECO:0000313" key="13">
    <source>
        <dbReference type="Proteomes" id="UP001612741"/>
    </source>
</evidence>
<evidence type="ECO:0000256" key="9">
    <source>
        <dbReference type="SAM" id="Phobius"/>
    </source>
</evidence>
<dbReference type="PANTHER" id="PTHR45527:SF1">
    <property type="entry name" value="FATTY ACID SYNTHASE"/>
    <property type="match status" value="1"/>
</dbReference>
<feature type="compositionally biased region" description="Basic and acidic residues" evidence="8">
    <location>
        <begin position="1450"/>
        <end position="1463"/>
    </location>
</feature>
<dbReference type="InterPro" id="IPR000873">
    <property type="entry name" value="AMP-dep_synth/lig_dom"/>
</dbReference>
<dbReference type="SUPFAM" id="SSF53474">
    <property type="entry name" value="alpha/beta-Hydrolases"/>
    <property type="match status" value="1"/>
</dbReference>
<dbReference type="InterPro" id="IPR001031">
    <property type="entry name" value="Thioesterase"/>
</dbReference>
<accession>A0ABW7Z7E0</accession>
<dbReference type="InterPro" id="IPR020846">
    <property type="entry name" value="MFS_dom"/>
</dbReference>
<dbReference type="InterPro" id="IPR011701">
    <property type="entry name" value="MFS"/>
</dbReference>
<dbReference type="CDD" id="cd06173">
    <property type="entry name" value="MFS_MefA_like"/>
    <property type="match status" value="1"/>
</dbReference>
<feature type="transmembrane region" description="Helical" evidence="9">
    <location>
        <begin position="1851"/>
        <end position="1872"/>
    </location>
</feature>
<reference evidence="12 13" key="1">
    <citation type="submission" date="2024-10" db="EMBL/GenBank/DDBJ databases">
        <title>The Natural Products Discovery Center: Release of the First 8490 Sequenced Strains for Exploring Actinobacteria Biosynthetic Diversity.</title>
        <authorList>
            <person name="Kalkreuter E."/>
            <person name="Kautsar S.A."/>
            <person name="Yang D."/>
            <person name="Bader C.D."/>
            <person name="Teijaro C.N."/>
            <person name="Fluegel L."/>
            <person name="Davis C.M."/>
            <person name="Simpson J.R."/>
            <person name="Lauterbach L."/>
            <person name="Steele A.D."/>
            <person name="Gui C."/>
            <person name="Meng S."/>
            <person name="Li G."/>
            <person name="Viehrig K."/>
            <person name="Ye F."/>
            <person name="Su P."/>
            <person name="Kiefer A.F."/>
            <person name="Nichols A."/>
            <person name="Cepeda A.J."/>
            <person name="Yan W."/>
            <person name="Fan B."/>
            <person name="Jiang Y."/>
            <person name="Adhikari A."/>
            <person name="Zheng C.-J."/>
            <person name="Schuster L."/>
            <person name="Cowan T.M."/>
            <person name="Smanski M.J."/>
            <person name="Chevrette M.G."/>
            <person name="De Carvalho L.P.S."/>
            <person name="Shen B."/>
        </authorList>
    </citation>
    <scope>NUCLEOTIDE SEQUENCE [LARGE SCALE GENOMIC DNA]</scope>
    <source>
        <strain evidence="12 13">NPDC050545</strain>
    </source>
</reference>